<reference evidence="1" key="1">
    <citation type="submission" date="2022-04" db="EMBL/GenBank/DDBJ databases">
        <title>Genome of the entomopathogenic fungus Entomophthora muscae.</title>
        <authorList>
            <person name="Elya C."/>
            <person name="Lovett B.R."/>
            <person name="Lee E."/>
            <person name="Macias A.M."/>
            <person name="Hajek A.E."/>
            <person name="De Bivort B.L."/>
            <person name="Kasson M.T."/>
            <person name="De Fine Licht H.H."/>
            <person name="Stajich J.E."/>
        </authorList>
    </citation>
    <scope>NUCLEOTIDE SEQUENCE</scope>
    <source>
        <strain evidence="1">Berkeley</strain>
    </source>
</reference>
<name>A0ACC2TKD7_9FUNG</name>
<proteinExistence type="predicted"/>
<keyword evidence="2" id="KW-1185">Reference proteome</keyword>
<protein>
    <submittedName>
        <fullName evidence="1">Uncharacterized protein</fullName>
    </submittedName>
</protein>
<gene>
    <name evidence="1" type="ORF">DSO57_1039260</name>
</gene>
<evidence type="ECO:0000313" key="2">
    <source>
        <dbReference type="Proteomes" id="UP001165960"/>
    </source>
</evidence>
<comment type="caution">
    <text evidence="1">The sequence shown here is derived from an EMBL/GenBank/DDBJ whole genome shotgun (WGS) entry which is preliminary data.</text>
</comment>
<organism evidence="1 2">
    <name type="scientific">Entomophthora muscae</name>
    <dbReference type="NCBI Taxonomy" id="34485"/>
    <lineage>
        <taxon>Eukaryota</taxon>
        <taxon>Fungi</taxon>
        <taxon>Fungi incertae sedis</taxon>
        <taxon>Zoopagomycota</taxon>
        <taxon>Entomophthoromycotina</taxon>
        <taxon>Entomophthoromycetes</taxon>
        <taxon>Entomophthorales</taxon>
        <taxon>Entomophthoraceae</taxon>
        <taxon>Entomophthora</taxon>
    </lineage>
</organism>
<feature type="non-terminal residue" evidence="1">
    <location>
        <position position="1"/>
    </location>
</feature>
<accession>A0ACC2TKD7</accession>
<dbReference type="EMBL" id="QTSX02002750">
    <property type="protein sequence ID" value="KAJ9075118.1"/>
    <property type="molecule type" value="Genomic_DNA"/>
</dbReference>
<evidence type="ECO:0000313" key="1">
    <source>
        <dbReference type="EMBL" id="KAJ9075118.1"/>
    </source>
</evidence>
<sequence length="93" mass="10123">QTICCPLKAIWLALWHETMGSMPWPLTPPQASSLRDPFTHVKIVEDLSPSSGVSMIPRVGPDPTAWLAAGMLLMGLNAHLPQLSPTASLWRPV</sequence>
<dbReference type="Proteomes" id="UP001165960">
    <property type="component" value="Unassembled WGS sequence"/>
</dbReference>